<organism evidence="2 3">
    <name type="scientific">Hondaea fermentalgiana</name>
    <dbReference type="NCBI Taxonomy" id="2315210"/>
    <lineage>
        <taxon>Eukaryota</taxon>
        <taxon>Sar</taxon>
        <taxon>Stramenopiles</taxon>
        <taxon>Bigyra</taxon>
        <taxon>Labyrinthulomycetes</taxon>
        <taxon>Thraustochytrida</taxon>
        <taxon>Thraustochytriidae</taxon>
        <taxon>Hondaea</taxon>
    </lineage>
</organism>
<evidence type="ECO:0000313" key="2">
    <source>
        <dbReference type="EMBL" id="GBG16128.1"/>
    </source>
</evidence>
<dbReference type="EMBL" id="BEYU01001008">
    <property type="protein sequence ID" value="GBG16128.1"/>
    <property type="molecule type" value="Genomic_DNA"/>
</dbReference>
<evidence type="ECO:0000256" key="1">
    <source>
        <dbReference type="SAM" id="Coils"/>
    </source>
</evidence>
<name>A0A2R5FFV9_9STRA</name>
<comment type="caution">
    <text evidence="2">The sequence shown here is derived from an EMBL/GenBank/DDBJ whole genome shotgun (WGS) entry which is preliminary data.</text>
</comment>
<dbReference type="InParanoid" id="A0A2R5FFV9"/>
<feature type="coiled-coil region" evidence="1">
    <location>
        <begin position="147"/>
        <end position="174"/>
    </location>
</feature>
<protein>
    <submittedName>
        <fullName evidence="2">Uncharacterized protein</fullName>
    </submittedName>
</protein>
<feature type="non-terminal residue" evidence="2">
    <location>
        <position position="1"/>
    </location>
</feature>
<reference evidence="2 3" key="1">
    <citation type="submission" date="2017-12" db="EMBL/GenBank/DDBJ databases">
        <title>Sequencing, de novo assembly and annotation of complete genome of a new Thraustochytrid species, strain FCC1311.</title>
        <authorList>
            <person name="Sedici K."/>
            <person name="Godart F."/>
            <person name="Aiese Cigliano R."/>
            <person name="Sanseverino W."/>
            <person name="Barakat M."/>
            <person name="Ortet P."/>
            <person name="Marechal E."/>
            <person name="Cagnac O."/>
            <person name="Amato A."/>
        </authorList>
    </citation>
    <scope>NUCLEOTIDE SEQUENCE [LARGE SCALE GENOMIC DNA]</scope>
</reference>
<dbReference type="AlphaFoldDB" id="A0A2R5FFV9"/>
<keyword evidence="3" id="KW-1185">Reference proteome</keyword>
<accession>A0A2R5FFV9</accession>
<feature type="non-terminal residue" evidence="2">
    <location>
        <position position="209"/>
    </location>
</feature>
<evidence type="ECO:0000313" key="3">
    <source>
        <dbReference type="Proteomes" id="UP000241890"/>
    </source>
</evidence>
<gene>
    <name evidence="2" type="ORF">FCC1311_116032</name>
</gene>
<dbReference type="Proteomes" id="UP000241890">
    <property type="component" value="Unassembled WGS sequence"/>
</dbReference>
<proteinExistence type="predicted"/>
<keyword evidence="1" id="KW-0175">Coiled coil</keyword>
<sequence>QVTFEQVMEATQTAVEAIKAWETRHDTSAARKHTEAAIDALDESTKRLGIQPTFFMTLRHPERTNELANELEMVQQAFEAELSVLANVDPMADAPMEEVRRALASTISFYTRSVPNEVSRLQTDVKDLAELLSRHVPGLSEPCTSRIEEIMQSMRKTKRKRERLEHDLRYAREDANDGDTEARARIPGLEHELAQIGSVYKLDSELRKE</sequence>